<dbReference type="GO" id="GO:0016052">
    <property type="term" value="P:carbohydrate catabolic process"/>
    <property type="evidence" value="ECO:0007669"/>
    <property type="project" value="InterPro"/>
</dbReference>
<keyword evidence="4" id="KW-0326">Glycosidase</keyword>
<evidence type="ECO:0000313" key="6">
    <source>
        <dbReference type="EMBL" id="RAG86100.1"/>
    </source>
</evidence>
<dbReference type="InterPro" id="IPR002252">
    <property type="entry name" value="Glyco_hydro_36"/>
</dbReference>
<dbReference type="PRINTS" id="PR00743">
    <property type="entry name" value="GLHYDRLASE36"/>
</dbReference>
<evidence type="ECO:0000256" key="3">
    <source>
        <dbReference type="ARBA" id="ARBA00022801"/>
    </source>
</evidence>
<evidence type="ECO:0000256" key="4">
    <source>
        <dbReference type="ARBA" id="ARBA00023295"/>
    </source>
</evidence>
<evidence type="ECO:0000256" key="2">
    <source>
        <dbReference type="ARBA" id="ARBA00012755"/>
    </source>
</evidence>
<dbReference type="AlphaFoldDB" id="A0A2X0KH41"/>
<dbReference type="EC" id="3.2.1.22" evidence="2"/>
<reference evidence="6 7" key="1">
    <citation type="submission" date="2018-06" db="EMBL/GenBank/DDBJ databases">
        <title>Streptacidiphilus pinicola sp. nov., isolated from pine grove soil.</title>
        <authorList>
            <person name="Roh S.G."/>
            <person name="Park S."/>
            <person name="Kim M.-K."/>
            <person name="Yun B.-R."/>
            <person name="Park J."/>
            <person name="Kim M.J."/>
            <person name="Kim Y.S."/>
            <person name="Kim S.B."/>
        </authorList>
    </citation>
    <scope>NUCLEOTIDE SEQUENCE [LARGE SCALE GENOMIC DNA]</scope>
    <source>
        <strain evidence="6 7">MMS16-CNU450</strain>
    </source>
</reference>
<protein>
    <recommendedName>
        <fullName evidence="2">alpha-galactosidase</fullName>
        <ecNumber evidence="2">3.2.1.22</ecNumber>
    </recommendedName>
</protein>
<dbReference type="GO" id="GO:0004557">
    <property type="term" value="F:alpha-galactosidase activity"/>
    <property type="evidence" value="ECO:0007669"/>
    <property type="project" value="UniProtKB-EC"/>
</dbReference>
<feature type="domain" description="Glycosyl hydrolase family 36 N-terminal" evidence="5">
    <location>
        <begin position="31"/>
        <end position="266"/>
    </location>
</feature>
<dbReference type="Gene3D" id="2.70.98.60">
    <property type="entry name" value="alpha-galactosidase from lactobacil brevis"/>
    <property type="match status" value="1"/>
</dbReference>
<dbReference type="PANTHER" id="PTHR43053">
    <property type="entry name" value="GLYCOSIDASE FAMILY 31"/>
    <property type="match status" value="1"/>
</dbReference>
<dbReference type="PANTHER" id="PTHR43053:SF3">
    <property type="entry name" value="ALPHA-GALACTOSIDASE C-RELATED"/>
    <property type="match status" value="1"/>
</dbReference>
<organism evidence="6 7">
    <name type="scientific">Streptacidiphilus pinicola</name>
    <dbReference type="NCBI Taxonomy" id="2219663"/>
    <lineage>
        <taxon>Bacteria</taxon>
        <taxon>Bacillati</taxon>
        <taxon>Actinomycetota</taxon>
        <taxon>Actinomycetes</taxon>
        <taxon>Kitasatosporales</taxon>
        <taxon>Streptomycetaceae</taxon>
        <taxon>Streptacidiphilus</taxon>
    </lineage>
</organism>
<comment type="catalytic activity">
    <reaction evidence="1">
        <text>Hydrolysis of terminal, non-reducing alpha-D-galactose residues in alpha-D-galactosides, including galactose oligosaccharides, galactomannans and galactolipids.</text>
        <dbReference type="EC" id="3.2.1.22"/>
    </reaction>
</comment>
<dbReference type="SUPFAM" id="SSF51445">
    <property type="entry name" value="(Trans)glycosidases"/>
    <property type="match status" value="1"/>
</dbReference>
<proteinExistence type="predicted"/>
<name>A0A2X0KH41_9ACTN</name>
<dbReference type="InterPro" id="IPR031704">
    <property type="entry name" value="Glyco_hydro_36_N"/>
</dbReference>
<sequence>MPAALSHDVSTGTWVLSTPSTSYVLRVDTEGAPRHVHWGGPLTLADAASLPLAGSGPRSSFDGRAAASEELTVDGADRYGPPALRVRFADGTQAVTWQADGHEQPDPSTLLLHFRDPHYPLRTTLGYRVHPDTDVIERWTTLTHTGDASQPGDILIRRVDSATLSLPARDDYRLGHAVGQWAAETQLRRTSLPYGETVLTSRTGTTSHLAQPWAILDAGDATETHGQVWSAALSWSGSWQTTLHRTPDNQLSLNLGAGHDAVTVTLRPGETHTTPPVLALHVGEGGFGALSRAWHAHLRAHVLPHPEETRPVLYNSWEATTFTVTLENQKRLAALAASLGVELFVMDDGWFGARRDDHAGLGDWTPHPGAFPDGLKPLADEVHRLGMAFGLWVEPEMVNPDSDLYRAHPEWVLHFPHRHRTELRNQLVLNFARPDVAAWAFDWLDRLVAENAVDYLKWDMNRPFSEAGWPDEPSGRGERLWFDHVRAYHALLDRLR</sequence>
<dbReference type="Proteomes" id="UP000248889">
    <property type="component" value="Unassembled WGS sequence"/>
</dbReference>
<keyword evidence="3" id="KW-0378">Hydrolase</keyword>
<dbReference type="CDD" id="cd14791">
    <property type="entry name" value="GH36"/>
    <property type="match status" value="1"/>
</dbReference>
<dbReference type="RefSeq" id="WP_111500204.1">
    <property type="nucleotide sequence ID" value="NZ_QKYN01000033.1"/>
</dbReference>
<dbReference type="Gene3D" id="3.20.20.70">
    <property type="entry name" value="Aldolase class I"/>
    <property type="match status" value="1"/>
</dbReference>
<gene>
    <name evidence="6" type="ORF">DN069_08260</name>
</gene>
<dbReference type="OrthoDB" id="9758822at2"/>
<dbReference type="Pfam" id="PF02065">
    <property type="entry name" value="Melibiase"/>
    <property type="match status" value="1"/>
</dbReference>
<dbReference type="EMBL" id="QKYN01000033">
    <property type="protein sequence ID" value="RAG86100.1"/>
    <property type="molecule type" value="Genomic_DNA"/>
</dbReference>
<accession>A0A2X0KH41</accession>
<dbReference type="PROSITE" id="PS00512">
    <property type="entry name" value="ALPHA_GALACTOSIDASE"/>
    <property type="match status" value="1"/>
</dbReference>
<comment type="caution">
    <text evidence="6">The sequence shown here is derived from an EMBL/GenBank/DDBJ whole genome shotgun (WGS) entry which is preliminary data.</text>
</comment>
<evidence type="ECO:0000313" key="7">
    <source>
        <dbReference type="Proteomes" id="UP000248889"/>
    </source>
</evidence>
<dbReference type="InterPro" id="IPR050985">
    <property type="entry name" value="Alpha-glycosidase_related"/>
</dbReference>
<evidence type="ECO:0000256" key="1">
    <source>
        <dbReference type="ARBA" id="ARBA00001255"/>
    </source>
</evidence>
<dbReference type="InterPro" id="IPR013785">
    <property type="entry name" value="Aldolase_TIM"/>
</dbReference>
<dbReference type="InterPro" id="IPR038417">
    <property type="entry name" value="Alpga-gal_N_sf"/>
</dbReference>
<evidence type="ECO:0000259" key="5">
    <source>
        <dbReference type="Pfam" id="PF16875"/>
    </source>
</evidence>
<feature type="non-terminal residue" evidence="6">
    <location>
        <position position="496"/>
    </location>
</feature>
<dbReference type="Pfam" id="PF16875">
    <property type="entry name" value="Glyco_hydro_36N"/>
    <property type="match status" value="1"/>
</dbReference>
<dbReference type="InterPro" id="IPR000111">
    <property type="entry name" value="Glyco_hydro_27/36_CS"/>
</dbReference>
<keyword evidence="7" id="KW-1185">Reference proteome</keyword>
<dbReference type="InterPro" id="IPR017853">
    <property type="entry name" value="GH"/>
</dbReference>